<reference evidence="3 4" key="1">
    <citation type="submission" date="2016-06" db="EMBL/GenBank/DDBJ databases">
        <title>Comparative genomics of the ectomycorrhizal sister species Rhizopogon vinicolor and Rhizopogon vesiculosus (Basidiomycota: Boletales) reveals a divergence of the mating type B locus.</title>
        <authorList>
            <consortium name="DOE Joint Genome Institute"/>
            <person name="Mujic A.B."/>
            <person name="Kuo A."/>
            <person name="Tritt A."/>
            <person name="Lipzen A."/>
            <person name="Chen C."/>
            <person name="Johnson J."/>
            <person name="Sharma A."/>
            <person name="Barry K."/>
            <person name="Grigoriev I.V."/>
            <person name="Spatafora J.W."/>
        </authorList>
    </citation>
    <scope>NUCLEOTIDE SEQUENCE [LARGE SCALE GENOMIC DNA]</scope>
    <source>
        <strain evidence="3 4">AM-OR11-026</strain>
    </source>
</reference>
<feature type="chain" id="PRO_5008597281" evidence="2">
    <location>
        <begin position="32"/>
        <end position="120"/>
    </location>
</feature>
<feature type="signal peptide" evidence="2">
    <location>
        <begin position="1"/>
        <end position="31"/>
    </location>
</feature>
<dbReference type="AlphaFoldDB" id="A0A1B7MF13"/>
<feature type="compositionally biased region" description="Acidic residues" evidence="1">
    <location>
        <begin position="69"/>
        <end position="82"/>
    </location>
</feature>
<dbReference type="EMBL" id="KV449534">
    <property type="protein sequence ID" value="OAX31193.1"/>
    <property type="molecule type" value="Genomic_DNA"/>
</dbReference>
<proteinExistence type="predicted"/>
<keyword evidence="2" id="KW-0732">Signal</keyword>
<protein>
    <submittedName>
        <fullName evidence="3">Uncharacterized protein</fullName>
    </submittedName>
</protein>
<feature type="compositionally biased region" description="Polar residues" evidence="1">
    <location>
        <begin position="85"/>
        <end position="97"/>
    </location>
</feature>
<evidence type="ECO:0000256" key="2">
    <source>
        <dbReference type="SAM" id="SignalP"/>
    </source>
</evidence>
<name>A0A1B7MF13_9AGAM</name>
<evidence type="ECO:0000313" key="3">
    <source>
        <dbReference type="EMBL" id="OAX31193.1"/>
    </source>
</evidence>
<keyword evidence="4" id="KW-1185">Reference proteome</keyword>
<evidence type="ECO:0000313" key="4">
    <source>
        <dbReference type="Proteomes" id="UP000092154"/>
    </source>
</evidence>
<dbReference type="InParanoid" id="A0A1B7MF13"/>
<gene>
    <name evidence="3" type="ORF">K503DRAFT_806282</name>
</gene>
<feature type="region of interest" description="Disordered" evidence="1">
    <location>
        <begin position="32"/>
        <end position="103"/>
    </location>
</feature>
<sequence>MDFQRFVIRIIQALLVLATVLPLRVVYEVDADSEKPLQCPDSPAPGPSLDDKGFNGHLSKAEQSAENLSGEDGEVEIIEDEEHGYTTQAGGDPSQSVADPKSLTKTAHGILRCTLRTSQL</sequence>
<evidence type="ECO:0000256" key="1">
    <source>
        <dbReference type="SAM" id="MobiDB-lite"/>
    </source>
</evidence>
<organism evidence="3 4">
    <name type="scientific">Rhizopogon vinicolor AM-OR11-026</name>
    <dbReference type="NCBI Taxonomy" id="1314800"/>
    <lineage>
        <taxon>Eukaryota</taxon>
        <taxon>Fungi</taxon>
        <taxon>Dikarya</taxon>
        <taxon>Basidiomycota</taxon>
        <taxon>Agaricomycotina</taxon>
        <taxon>Agaricomycetes</taxon>
        <taxon>Agaricomycetidae</taxon>
        <taxon>Boletales</taxon>
        <taxon>Suillineae</taxon>
        <taxon>Rhizopogonaceae</taxon>
        <taxon>Rhizopogon</taxon>
    </lineage>
</organism>
<accession>A0A1B7MF13</accession>
<dbReference type="Proteomes" id="UP000092154">
    <property type="component" value="Unassembled WGS sequence"/>
</dbReference>